<dbReference type="InterPro" id="IPR042217">
    <property type="entry name" value="T4SS_VirB10/TrbI"/>
</dbReference>
<dbReference type="Pfam" id="PF03743">
    <property type="entry name" value="TrbI"/>
    <property type="match status" value="1"/>
</dbReference>
<feature type="transmembrane region" description="Helical" evidence="8">
    <location>
        <begin position="50"/>
        <end position="71"/>
    </location>
</feature>
<gene>
    <name evidence="9" type="ORF">NCTC11009_02350</name>
</gene>
<reference evidence="9 10" key="1">
    <citation type="submission" date="2018-06" db="EMBL/GenBank/DDBJ databases">
        <authorList>
            <consortium name="Pathogen Informatics"/>
            <person name="Doyle S."/>
        </authorList>
    </citation>
    <scope>NUCLEOTIDE SEQUENCE [LARGE SCALE GENOMIC DNA]</scope>
    <source>
        <strain evidence="9 10">NCTC11009</strain>
    </source>
</reference>
<name>A0A2N6QF83_9BURK</name>
<keyword evidence="4 8" id="KW-0812">Transmembrane</keyword>
<evidence type="ECO:0000256" key="4">
    <source>
        <dbReference type="ARBA" id="ARBA00022692"/>
    </source>
</evidence>
<protein>
    <submittedName>
        <fullName evidence="9">Type IV secretion system protein virB10</fullName>
    </submittedName>
</protein>
<dbReference type="InterPro" id="IPR047695">
    <property type="entry name" value="T4SS_VirB10/PtlG"/>
</dbReference>
<organism evidence="9 10">
    <name type="scientific">Oligella urethralis</name>
    <dbReference type="NCBI Taxonomy" id="90245"/>
    <lineage>
        <taxon>Bacteria</taxon>
        <taxon>Pseudomonadati</taxon>
        <taxon>Pseudomonadota</taxon>
        <taxon>Betaproteobacteria</taxon>
        <taxon>Burkholderiales</taxon>
        <taxon>Alcaligenaceae</taxon>
        <taxon>Oligella</taxon>
    </lineage>
</organism>
<dbReference type="Gene3D" id="2.40.128.260">
    <property type="entry name" value="Type IV secretion system, VirB10/TraB/TrbI"/>
    <property type="match status" value="2"/>
</dbReference>
<sequence length="390" mass="42762">MFGKKKNELSGGIADHPEQPDLSTEIQDMSVERGQVNAGELKRKNNVKKVFFTGVMVVLVLVVVISVMSFLRDNPVSEEVESKSTATQAQIRNSRPQTFDLERTQQPPPPPIMPPEVAPSTQMPGAGQINTMVIPPEAVEPPPEPDRKLSGSVLFEIDTSERSNQHDSENAHGGRETILSNRLVPTVSVPTVAQKRADLTYLLRKGTNIGCTLNTKIITTHPGITRCIVSKDVYSADGKVLLIERGSEIIGEQTTSLLQGQARVFVLWTDIETPHGVKLQIDSPSADSLGASGQEAQVDTHFWKRFGGAIMLSMIDDVMAIASDRATDRQYRFDNTSDAVEDMAAKALENTINIPPTGYVNQGTLVNVMVARDVDFSTVYELVNPYFVNY</sequence>
<evidence type="ECO:0000313" key="10">
    <source>
        <dbReference type="Proteomes" id="UP000250242"/>
    </source>
</evidence>
<proteinExistence type="inferred from homology"/>
<dbReference type="EMBL" id="UATH01000001">
    <property type="protein sequence ID" value="SPY09097.1"/>
    <property type="molecule type" value="Genomic_DNA"/>
</dbReference>
<dbReference type="RefSeq" id="WP_102705501.1">
    <property type="nucleotide sequence ID" value="NZ_CAMQFR010000034.1"/>
</dbReference>
<evidence type="ECO:0000256" key="7">
    <source>
        <dbReference type="SAM" id="MobiDB-lite"/>
    </source>
</evidence>
<evidence type="ECO:0000256" key="1">
    <source>
        <dbReference type="ARBA" id="ARBA00004162"/>
    </source>
</evidence>
<dbReference type="NCBIfam" id="NF038091">
    <property type="entry name" value="T4SS_VirB10"/>
    <property type="match status" value="1"/>
</dbReference>
<comment type="subcellular location">
    <subcellularLocation>
        <location evidence="1">Cell membrane</location>
        <topology evidence="1">Single-pass membrane protein</topology>
    </subcellularLocation>
</comment>
<keyword evidence="6 8" id="KW-0472">Membrane</keyword>
<dbReference type="AlphaFoldDB" id="A0A2N6QF83"/>
<feature type="region of interest" description="Disordered" evidence="7">
    <location>
        <begin position="1"/>
        <end position="22"/>
    </location>
</feature>
<accession>A0A2N6QF83</accession>
<keyword evidence="5 8" id="KW-1133">Transmembrane helix</keyword>
<dbReference type="InterPro" id="IPR005498">
    <property type="entry name" value="T4SS_VirB10/TraB/TrbI"/>
</dbReference>
<evidence type="ECO:0000256" key="3">
    <source>
        <dbReference type="ARBA" id="ARBA00022475"/>
    </source>
</evidence>
<evidence type="ECO:0000256" key="6">
    <source>
        <dbReference type="ARBA" id="ARBA00023136"/>
    </source>
</evidence>
<feature type="compositionally biased region" description="Polar residues" evidence="7">
    <location>
        <begin position="83"/>
        <end position="97"/>
    </location>
</feature>
<dbReference type="GO" id="GO:0005886">
    <property type="term" value="C:plasma membrane"/>
    <property type="evidence" value="ECO:0007669"/>
    <property type="project" value="UniProtKB-SubCell"/>
</dbReference>
<comment type="similarity">
    <text evidence="2">Belongs to the TrbI/VirB10 family.</text>
</comment>
<dbReference type="CDD" id="cd16429">
    <property type="entry name" value="VirB10"/>
    <property type="match status" value="1"/>
</dbReference>
<keyword evidence="3" id="KW-1003">Cell membrane</keyword>
<dbReference type="Proteomes" id="UP000250242">
    <property type="component" value="Unassembled WGS sequence"/>
</dbReference>
<evidence type="ECO:0000256" key="5">
    <source>
        <dbReference type="ARBA" id="ARBA00022989"/>
    </source>
</evidence>
<evidence type="ECO:0000313" key="9">
    <source>
        <dbReference type="EMBL" id="SPY09097.1"/>
    </source>
</evidence>
<feature type="region of interest" description="Disordered" evidence="7">
    <location>
        <begin position="76"/>
        <end position="110"/>
    </location>
</feature>
<evidence type="ECO:0000256" key="2">
    <source>
        <dbReference type="ARBA" id="ARBA00010265"/>
    </source>
</evidence>
<evidence type="ECO:0000256" key="8">
    <source>
        <dbReference type="SAM" id="Phobius"/>
    </source>
</evidence>